<evidence type="ECO:0000256" key="1">
    <source>
        <dbReference type="SAM" id="MobiDB-lite"/>
    </source>
</evidence>
<feature type="region of interest" description="Disordered" evidence="1">
    <location>
        <begin position="152"/>
        <end position="186"/>
    </location>
</feature>
<sequence>MPLPAVQRILSHMIGQSYRNDMSSLSNATTPAAARSHSSNGPENFCSDRPYLLTPASLSDMGLNSGLPVGTIRHSPTDISLPTNSSSCPAAQFPTDNPTLGSIPSLHPMITSEASKIGLSLPIGLGVFSPYELTTPGNQPPRRLRLEVHIATPDAKARQSTEETPQDHLEDFEGRKQRKGKGVMNE</sequence>
<feature type="compositionally biased region" description="Basic and acidic residues" evidence="1">
    <location>
        <begin position="155"/>
        <end position="175"/>
    </location>
</feature>
<dbReference type="Proteomes" id="UP001168877">
    <property type="component" value="Unassembled WGS sequence"/>
</dbReference>
<evidence type="ECO:0000313" key="3">
    <source>
        <dbReference type="Proteomes" id="UP001168877"/>
    </source>
</evidence>
<dbReference type="AlphaFoldDB" id="A0AA39RUE1"/>
<comment type="caution">
    <text evidence="2">The sequence shown here is derived from an EMBL/GenBank/DDBJ whole genome shotgun (WGS) entry which is preliminary data.</text>
</comment>
<name>A0AA39RUE1_ACESA</name>
<reference evidence="2" key="1">
    <citation type="journal article" date="2022" name="Plant J.">
        <title>Strategies of tolerance reflected in two North American maple genomes.</title>
        <authorList>
            <person name="McEvoy S.L."/>
            <person name="Sezen U.U."/>
            <person name="Trouern-Trend A."/>
            <person name="McMahon S.M."/>
            <person name="Schaberg P.G."/>
            <person name="Yang J."/>
            <person name="Wegrzyn J.L."/>
            <person name="Swenson N.G."/>
        </authorList>
    </citation>
    <scope>NUCLEOTIDE SEQUENCE</scope>
    <source>
        <strain evidence="2">NS2018</strain>
    </source>
</reference>
<proteinExistence type="predicted"/>
<organism evidence="2 3">
    <name type="scientific">Acer saccharum</name>
    <name type="common">Sugar maple</name>
    <dbReference type="NCBI Taxonomy" id="4024"/>
    <lineage>
        <taxon>Eukaryota</taxon>
        <taxon>Viridiplantae</taxon>
        <taxon>Streptophyta</taxon>
        <taxon>Embryophyta</taxon>
        <taxon>Tracheophyta</taxon>
        <taxon>Spermatophyta</taxon>
        <taxon>Magnoliopsida</taxon>
        <taxon>eudicotyledons</taxon>
        <taxon>Gunneridae</taxon>
        <taxon>Pentapetalae</taxon>
        <taxon>rosids</taxon>
        <taxon>malvids</taxon>
        <taxon>Sapindales</taxon>
        <taxon>Sapindaceae</taxon>
        <taxon>Hippocastanoideae</taxon>
        <taxon>Acereae</taxon>
        <taxon>Acer</taxon>
    </lineage>
</organism>
<protein>
    <submittedName>
        <fullName evidence="2">Uncharacterized protein</fullName>
    </submittedName>
</protein>
<feature type="compositionally biased region" description="Basic residues" evidence="1">
    <location>
        <begin position="176"/>
        <end position="186"/>
    </location>
</feature>
<reference evidence="2" key="2">
    <citation type="submission" date="2023-06" db="EMBL/GenBank/DDBJ databases">
        <authorList>
            <person name="Swenson N.G."/>
            <person name="Wegrzyn J.L."/>
            <person name="Mcevoy S.L."/>
        </authorList>
    </citation>
    <scope>NUCLEOTIDE SEQUENCE</scope>
    <source>
        <strain evidence="2">NS2018</strain>
        <tissue evidence="2">Leaf</tissue>
    </source>
</reference>
<evidence type="ECO:0000313" key="2">
    <source>
        <dbReference type="EMBL" id="KAK0580356.1"/>
    </source>
</evidence>
<dbReference type="EMBL" id="JAUESC010000384">
    <property type="protein sequence ID" value="KAK0580356.1"/>
    <property type="molecule type" value="Genomic_DNA"/>
</dbReference>
<keyword evidence="3" id="KW-1185">Reference proteome</keyword>
<accession>A0AA39RUE1</accession>
<feature type="region of interest" description="Disordered" evidence="1">
    <location>
        <begin position="23"/>
        <end position="42"/>
    </location>
</feature>
<gene>
    <name evidence="2" type="ORF">LWI29_000984</name>
</gene>